<keyword evidence="3 4" id="KW-0597">Phosphoprotein</keyword>
<evidence type="ECO:0000313" key="9">
    <source>
        <dbReference type="Proteomes" id="UP000602057"/>
    </source>
</evidence>
<dbReference type="SMART" id="SM00448">
    <property type="entry name" value="REC"/>
    <property type="match status" value="1"/>
</dbReference>
<evidence type="ECO:0000256" key="2">
    <source>
        <dbReference type="ARBA" id="ARBA00012438"/>
    </source>
</evidence>
<evidence type="ECO:0000313" key="8">
    <source>
        <dbReference type="EMBL" id="MBD0835362.1"/>
    </source>
</evidence>
<keyword evidence="5" id="KW-0812">Transmembrane</keyword>
<feature type="domain" description="Histidine kinase" evidence="6">
    <location>
        <begin position="103"/>
        <end position="326"/>
    </location>
</feature>
<evidence type="ECO:0000256" key="5">
    <source>
        <dbReference type="SAM" id="Phobius"/>
    </source>
</evidence>
<dbReference type="SMART" id="SM00387">
    <property type="entry name" value="HATPase_c"/>
    <property type="match status" value="1"/>
</dbReference>
<feature type="domain" description="Response regulatory" evidence="7">
    <location>
        <begin position="346"/>
        <end position="464"/>
    </location>
</feature>
<dbReference type="SUPFAM" id="SSF52172">
    <property type="entry name" value="CheY-like"/>
    <property type="match status" value="1"/>
</dbReference>
<dbReference type="PROSITE" id="PS50110">
    <property type="entry name" value="RESPONSE_REGULATORY"/>
    <property type="match status" value="1"/>
</dbReference>
<dbReference type="Proteomes" id="UP000602057">
    <property type="component" value="Unassembled WGS sequence"/>
</dbReference>
<dbReference type="PANTHER" id="PTHR45339">
    <property type="entry name" value="HYBRID SIGNAL TRANSDUCTION HISTIDINE KINASE J"/>
    <property type="match status" value="1"/>
</dbReference>
<reference evidence="8" key="1">
    <citation type="journal article" date="2013" name="Int. J. Syst. Evol. Microbiol.">
        <title>Aestuariibaculum suncheonense gen. nov., sp. nov., a marine bacterium of the family Flavobacteriaceae isolated from a tidal flat and emended descriptions of the genera Gaetbulibacter and Tamlana.</title>
        <authorList>
            <person name="Jeong S.H."/>
            <person name="Park M.S."/>
            <person name="Jin H.M."/>
            <person name="Lee K."/>
            <person name="Park W."/>
            <person name="Jeon C.O."/>
        </authorList>
    </citation>
    <scope>NUCLEOTIDE SEQUENCE</scope>
    <source>
        <strain evidence="8">SC17</strain>
    </source>
</reference>
<dbReference type="InterPro" id="IPR003661">
    <property type="entry name" value="HisK_dim/P_dom"/>
</dbReference>
<proteinExistence type="predicted"/>
<sequence length="471" mass="53748">MRFVPNKKPVKLKTVISSIILMCIAAVIVLGYCFVDEKLPLQTIVIILFALVIVQILLLQIFYKNELKNRTKRKHSKTLIEDLKKKLTEANKEADFSAEYLANISYELRTSLSTVLGMLEMLKKTDLDEAQHMQLEIANISSKYMHQLVNMFSSNYEVNNGDVILNEVAFDLNAELTNLFKVFDYQSWEKGLTFDYQFLKSNASKYLLIGDTLRIQQVLVNLVNNAIKFTNKGKISIIVDQSVSIEDDQIITFYIKDTGVGMPTDKVKQIFDSSKNQSTILTKEYRGGGLGLSTCHKLVKLMGGELKIETQENEGTTFYFSLQLKKTLNIKVETKAFKPLLSKKRHVLVAEDSRMNRRVLKYLLEQQGVDCTFAKNGVEAVELYRILDFDLVFMDLYMPGLDGFEATKSIKETRKYQTNKTPIIAVSASDFKEDKLKVKAFGLNAFLSKPIDVYKLKDILVKYLLAQEKVS</sequence>
<protein>
    <recommendedName>
        <fullName evidence="2">histidine kinase</fullName>
        <ecNumber evidence="2">2.7.13.3</ecNumber>
    </recommendedName>
</protein>
<evidence type="ECO:0000259" key="6">
    <source>
        <dbReference type="PROSITE" id="PS50109"/>
    </source>
</evidence>
<dbReference type="PRINTS" id="PR00344">
    <property type="entry name" value="BCTRLSENSOR"/>
</dbReference>
<dbReference type="CDD" id="cd17546">
    <property type="entry name" value="REC_hyHK_CKI1_RcsC-like"/>
    <property type="match status" value="1"/>
</dbReference>
<keyword evidence="9" id="KW-1185">Reference proteome</keyword>
<reference evidence="8" key="2">
    <citation type="submission" date="2020-09" db="EMBL/GenBank/DDBJ databases">
        <authorList>
            <person name="Wu Z."/>
        </authorList>
    </citation>
    <scope>NUCLEOTIDE SEQUENCE</scope>
    <source>
        <strain evidence="8">SC17</strain>
    </source>
</reference>
<dbReference type="AlphaFoldDB" id="A0A8J6QFT1"/>
<dbReference type="SMART" id="SM00388">
    <property type="entry name" value="HisKA"/>
    <property type="match status" value="1"/>
</dbReference>
<dbReference type="InterPro" id="IPR036890">
    <property type="entry name" value="HATPase_C_sf"/>
</dbReference>
<dbReference type="PROSITE" id="PS50109">
    <property type="entry name" value="HIS_KIN"/>
    <property type="match status" value="1"/>
</dbReference>
<dbReference type="SUPFAM" id="SSF55874">
    <property type="entry name" value="ATPase domain of HSP90 chaperone/DNA topoisomerase II/histidine kinase"/>
    <property type="match status" value="1"/>
</dbReference>
<dbReference type="InterPro" id="IPR005467">
    <property type="entry name" value="His_kinase_dom"/>
</dbReference>
<gene>
    <name evidence="8" type="ORF">ICJ84_07945</name>
</gene>
<evidence type="ECO:0000256" key="1">
    <source>
        <dbReference type="ARBA" id="ARBA00000085"/>
    </source>
</evidence>
<organism evidence="8 9">
    <name type="scientific">Aestuariibaculum suncheonense</name>
    <dbReference type="NCBI Taxonomy" id="1028745"/>
    <lineage>
        <taxon>Bacteria</taxon>
        <taxon>Pseudomonadati</taxon>
        <taxon>Bacteroidota</taxon>
        <taxon>Flavobacteriia</taxon>
        <taxon>Flavobacteriales</taxon>
        <taxon>Flavobacteriaceae</taxon>
    </lineage>
</organism>
<comment type="caution">
    <text evidence="8">The sequence shown here is derived from an EMBL/GenBank/DDBJ whole genome shotgun (WGS) entry which is preliminary data.</text>
</comment>
<evidence type="ECO:0000256" key="3">
    <source>
        <dbReference type="ARBA" id="ARBA00022553"/>
    </source>
</evidence>
<comment type="catalytic activity">
    <reaction evidence="1">
        <text>ATP + protein L-histidine = ADP + protein N-phospho-L-histidine.</text>
        <dbReference type="EC" id="2.7.13.3"/>
    </reaction>
</comment>
<dbReference type="Pfam" id="PF02518">
    <property type="entry name" value="HATPase_c"/>
    <property type="match status" value="1"/>
</dbReference>
<keyword evidence="5" id="KW-1133">Transmembrane helix</keyword>
<dbReference type="Gene3D" id="3.30.565.10">
    <property type="entry name" value="Histidine kinase-like ATPase, C-terminal domain"/>
    <property type="match status" value="1"/>
</dbReference>
<evidence type="ECO:0000256" key="4">
    <source>
        <dbReference type="PROSITE-ProRule" id="PRU00169"/>
    </source>
</evidence>
<feature type="modified residue" description="4-aspartylphosphate" evidence="4">
    <location>
        <position position="395"/>
    </location>
</feature>
<dbReference type="InterPro" id="IPR003594">
    <property type="entry name" value="HATPase_dom"/>
</dbReference>
<dbReference type="Gene3D" id="3.40.50.2300">
    <property type="match status" value="1"/>
</dbReference>
<feature type="transmembrane region" description="Helical" evidence="5">
    <location>
        <begin position="41"/>
        <end position="63"/>
    </location>
</feature>
<feature type="transmembrane region" description="Helical" evidence="5">
    <location>
        <begin position="12"/>
        <end position="35"/>
    </location>
</feature>
<dbReference type="RefSeq" id="WP_188215839.1">
    <property type="nucleotide sequence ID" value="NZ_BAABGH010000010.1"/>
</dbReference>
<keyword evidence="5" id="KW-0472">Membrane</keyword>
<dbReference type="EC" id="2.7.13.3" evidence="2"/>
<evidence type="ECO:0000259" key="7">
    <source>
        <dbReference type="PROSITE" id="PS50110"/>
    </source>
</evidence>
<dbReference type="Gene3D" id="1.10.287.130">
    <property type="match status" value="1"/>
</dbReference>
<dbReference type="InterPro" id="IPR011006">
    <property type="entry name" value="CheY-like_superfamily"/>
</dbReference>
<dbReference type="PANTHER" id="PTHR45339:SF3">
    <property type="entry name" value="HISTIDINE KINASE"/>
    <property type="match status" value="1"/>
</dbReference>
<dbReference type="InterPro" id="IPR001789">
    <property type="entry name" value="Sig_transdc_resp-reg_receiver"/>
</dbReference>
<dbReference type="InterPro" id="IPR036097">
    <property type="entry name" value="HisK_dim/P_sf"/>
</dbReference>
<dbReference type="CDD" id="cd00082">
    <property type="entry name" value="HisKA"/>
    <property type="match status" value="1"/>
</dbReference>
<dbReference type="Pfam" id="PF00072">
    <property type="entry name" value="Response_reg"/>
    <property type="match status" value="1"/>
</dbReference>
<dbReference type="GO" id="GO:0000155">
    <property type="term" value="F:phosphorelay sensor kinase activity"/>
    <property type="evidence" value="ECO:0007669"/>
    <property type="project" value="InterPro"/>
</dbReference>
<dbReference type="Pfam" id="PF00512">
    <property type="entry name" value="HisKA"/>
    <property type="match status" value="1"/>
</dbReference>
<dbReference type="InterPro" id="IPR004358">
    <property type="entry name" value="Sig_transdc_His_kin-like_C"/>
</dbReference>
<name>A0A8J6QFT1_9FLAO</name>
<dbReference type="SUPFAM" id="SSF47384">
    <property type="entry name" value="Homodimeric domain of signal transducing histidine kinase"/>
    <property type="match status" value="1"/>
</dbReference>
<accession>A0A8J6QFT1</accession>
<dbReference type="EMBL" id="JACVXC010000002">
    <property type="protein sequence ID" value="MBD0835362.1"/>
    <property type="molecule type" value="Genomic_DNA"/>
</dbReference>